<feature type="compositionally biased region" description="Basic and acidic residues" evidence="1">
    <location>
        <begin position="82"/>
        <end position="93"/>
    </location>
</feature>
<feature type="region of interest" description="Disordered" evidence="1">
    <location>
        <begin position="38"/>
        <end position="93"/>
    </location>
</feature>
<evidence type="ECO:0000256" key="1">
    <source>
        <dbReference type="SAM" id="MobiDB-lite"/>
    </source>
</evidence>
<dbReference type="AlphaFoldDB" id="A0AAN5I4B0"/>
<dbReference type="EMBL" id="BTRK01000005">
    <property type="protein sequence ID" value="GMR51688.1"/>
    <property type="molecule type" value="Genomic_DNA"/>
</dbReference>
<comment type="caution">
    <text evidence="2">The sequence shown here is derived from an EMBL/GenBank/DDBJ whole genome shotgun (WGS) entry which is preliminary data.</text>
</comment>
<evidence type="ECO:0000313" key="3">
    <source>
        <dbReference type="Proteomes" id="UP001328107"/>
    </source>
</evidence>
<dbReference type="Proteomes" id="UP001328107">
    <property type="component" value="Unassembled WGS sequence"/>
</dbReference>
<reference evidence="3" key="1">
    <citation type="submission" date="2022-10" db="EMBL/GenBank/DDBJ databases">
        <title>Genome assembly of Pristionchus species.</title>
        <authorList>
            <person name="Yoshida K."/>
            <person name="Sommer R.J."/>
        </authorList>
    </citation>
    <scope>NUCLEOTIDE SEQUENCE [LARGE SCALE GENOMIC DNA]</scope>
    <source>
        <strain evidence="3">RS5460</strain>
    </source>
</reference>
<accession>A0AAN5I4B0</accession>
<name>A0AAN5I4B0_9BILA</name>
<gene>
    <name evidence="2" type="ORF">PMAYCL1PPCAC_21883</name>
</gene>
<feature type="non-terminal residue" evidence="2">
    <location>
        <position position="118"/>
    </location>
</feature>
<feature type="non-terminal residue" evidence="2">
    <location>
        <position position="1"/>
    </location>
</feature>
<evidence type="ECO:0000313" key="2">
    <source>
        <dbReference type="EMBL" id="GMR51688.1"/>
    </source>
</evidence>
<proteinExistence type="predicted"/>
<protein>
    <submittedName>
        <fullName evidence="2">Uncharacterized protein</fullName>
    </submittedName>
</protein>
<feature type="compositionally biased region" description="Basic and acidic residues" evidence="1">
    <location>
        <begin position="40"/>
        <end position="71"/>
    </location>
</feature>
<organism evidence="2 3">
    <name type="scientific">Pristionchus mayeri</name>
    <dbReference type="NCBI Taxonomy" id="1317129"/>
    <lineage>
        <taxon>Eukaryota</taxon>
        <taxon>Metazoa</taxon>
        <taxon>Ecdysozoa</taxon>
        <taxon>Nematoda</taxon>
        <taxon>Chromadorea</taxon>
        <taxon>Rhabditida</taxon>
        <taxon>Rhabditina</taxon>
        <taxon>Diplogasteromorpha</taxon>
        <taxon>Diplogasteroidea</taxon>
        <taxon>Neodiplogasteridae</taxon>
        <taxon>Pristionchus</taxon>
    </lineage>
</organism>
<keyword evidence="3" id="KW-1185">Reference proteome</keyword>
<sequence length="118" mass="13049">LNDRPSEISECLLNSRLRIVGGGDDVTVGDVSRVINGETNAHDDCDHRDRVLIDTPQGHETENSQVDRPDCEGDPEGARGLGNEKEGDEKHASDSYNHILHCVRHYKLVLVSEEPEGH</sequence>